<sequence>MSTEENSVIVMPESGIEDSLKSEKQLSDTNGGSNGNLVMHNWTRDEHGSSNDNNEQLLGLVMELKLQNEFLKSQFEGLNTLRPEDDGQESREVVDVKELRERIESLSKELQEEKETRGAAEKALEHLRVQYEEADAKAQEFSAKLAEAQQKLGQEIKGHEDKYTELDSKFTRLHKRAKQRIQEVQKEKDDLETRLRDVGETAERASSQCSALQQELERTRQQANDALKAMDIERQQLRSANNKLRDNIEELRRSFQPKEDALEALQLSLQEKDQMLEDMRTLLQAAEEKRQASIAELSAKHQKNLESLEAQLADAVSDRSKATETISSLQVLVAEKETKIAEMEAASTGKEARFKAAVETVKGELAHLKREHEKEKESWEAASQAFRKKLEIAESNCMHAEIEAAKLRSQLESELSVQNQLLSTRDAELMAAKQEIIHLEREFSSYKIRAHALLQKKDAELAAANDTEQLRALEEALKETEKEMSLVSAEKDKALQELQEALANHDKELAERDAALNNANQQIKSIEIKLDSMNTKHQMEKEAWEKNIQTVEESWRLRCELLKAQKEESSGQDVQKELQELKLQYKRLKDEHDSFRDLADRMMEEKDNEISRLLDDNKNLHQSLELRPADNHNDKDSTGITASQKQDVLNSIPSAAEQQILLLARQQAQREEELAQSQRHILALQEELEELERENRLHSQQVGSSLYSTEAMLKEELRNMERSKKREGVDMTYLKNVILKLLETGEVEALLPVIAMLLQFSPEEMQKCQRAYLASTDVPPSTTPANDSSGTTLSLFSRFSFS</sequence>
<gene>
    <name evidence="1" type="ORF">KPL71_019513</name>
</gene>
<protein>
    <submittedName>
        <fullName evidence="1">Protein GRIP</fullName>
    </submittedName>
</protein>
<organism evidence="1 2">
    <name type="scientific">Citrus sinensis</name>
    <name type="common">Sweet orange</name>
    <name type="synonym">Citrus aurantium var. sinensis</name>
    <dbReference type="NCBI Taxonomy" id="2711"/>
    <lineage>
        <taxon>Eukaryota</taxon>
        <taxon>Viridiplantae</taxon>
        <taxon>Streptophyta</taxon>
        <taxon>Embryophyta</taxon>
        <taxon>Tracheophyta</taxon>
        <taxon>Spermatophyta</taxon>
        <taxon>Magnoliopsida</taxon>
        <taxon>eudicotyledons</taxon>
        <taxon>Gunneridae</taxon>
        <taxon>Pentapetalae</taxon>
        <taxon>rosids</taxon>
        <taxon>malvids</taxon>
        <taxon>Sapindales</taxon>
        <taxon>Rutaceae</taxon>
        <taxon>Aurantioideae</taxon>
        <taxon>Citrus</taxon>
    </lineage>
</organism>
<dbReference type="Proteomes" id="UP000829398">
    <property type="component" value="Chromosome 7"/>
</dbReference>
<accession>A0ACB8J162</accession>
<comment type="caution">
    <text evidence="1">The sequence shown here is derived from an EMBL/GenBank/DDBJ whole genome shotgun (WGS) entry which is preliminary data.</text>
</comment>
<keyword evidence="2" id="KW-1185">Reference proteome</keyword>
<reference evidence="2" key="1">
    <citation type="journal article" date="2023" name="Hortic. Res.">
        <title>A chromosome-level phased genome enabling allele-level studies in sweet orange: a case study on citrus Huanglongbing tolerance.</title>
        <authorList>
            <person name="Wu B."/>
            <person name="Yu Q."/>
            <person name="Deng Z."/>
            <person name="Duan Y."/>
            <person name="Luo F."/>
            <person name="Gmitter F. Jr."/>
        </authorList>
    </citation>
    <scope>NUCLEOTIDE SEQUENCE [LARGE SCALE GENOMIC DNA]</scope>
    <source>
        <strain evidence="2">cv. Valencia</strain>
    </source>
</reference>
<dbReference type="EMBL" id="CM039176">
    <property type="protein sequence ID" value="KAH9710681.1"/>
    <property type="molecule type" value="Genomic_DNA"/>
</dbReference>
<proteinExistence type="predicted"/>
<name>A0ACB8J162_CITSI</name>
<evidence type="ECO:0000313" key="1">
    <source>
        <dbReference type="EMBL" id="KAH9710681.1"/>
    </source>
</evidence>
<evidence type="ECO:0000313" key="2">
    <source>
        <dbReference type="Proteomes" id="UP000829398"/>
    </source>
</evidence>